<evidence type="ECO:0008006" key="11">
    <source>
        <dbReference type="Google" id="ProtNLM"/>
    </source>
</evidence>
<dbReference type="EMBL" id="JARKHS020025602">
    <property type="protein sequence ID" value="KAK8767287.1"/>
    <property type="molecule type" value="Genomic_DNA"/>
</dbReference>
<proteinExistence type="inferred from homology"/>
<dbReference type="GO" id="GO:0020037">
    <property type="term" value="F:heme binding"/>
    <property type="evidence" value="ECO:0007669"/>
    <property type="project" value="InterPro"/>
</dbReference>
<evidence type="ECO:0000256" key="8">
    <source>
        <dbReference type="ARBA" id="ARBA00023033"/>
    </source>
</evidence>
<dbReference type="PANTHER" id="PTHR24291:SF50">
    <property type="entry name" value="BIFUNCTIONAL ALBAFLAVENONE MONOOXYGENASE_TERPENE SYNTHASE"/>
    <property type="match status" value="1"/>
</dbReference>
<dbReference type="Pfam" id="PF00067">
    <property type="entry name" value="p450"/>
    <property type="match status" value="1"/>
</dbReference>
<dbReference type="InterPro" id="IPR002403">
    <property type="entry name" value="Cyt_P450_E_grp-IV"/>
</dbReference>
<dbReference type="GO" id="GO:0005506">
    <property type="term" value="F:iron ion binding"/>
    <property type="evidence" value="ECO:0007669"/>
    <property type="project" value="InterPro"/>
</dbReference>
<evidence type="ECO:0000256" key="7">
    <source>
        <dbReference type="ARBA" id="ARBA00023004"/>
    </source>
</evidence>
<dbReference type="GO" id="GO:0016705">
    <property type="term" value="F:oxidoreductase activity, acting on paired donors, with incorporation or reduction of molecular oxygen"/>
    <property type="evidence" value="ECO:0007669"/>
    <property type="project" value="InterPro"/>
</dbReference>
<gene>
    <name evidence="9" type="ORF">V5799_005931</name>
</gene>
<evidence type="ECO:0000256" key="3">
    <source>
        <dbReference type="ARBA" id="ARBA00010617"/>
    </source>
</evidence>
<keyword evidence="7" id="KW-0408">Iron</keyword>
<evidence type="ECO:0000256" key="5">
    <source>
        <dbReference type="ARBA" id="ARBA00022723"/>
    </source>
</evidence>
<name>A0AAQ4DXU7_AMBAM</name>
<evidence type="ECO:0000313" key="9">
    <source>
        <dbReference type="EMBL" id="KAK8767287.1"/>
    </source>
</evidence>
<evidence type="ECO:0000256" key="2">
    <source>
        <dbReference type="ARBA" id="ARBA00003690"/>
    </source>
</evidence>
<comment type="similarity">
    <text evidence="3">Belongs to the cytochrome P450 family.</text>
</comment>
<dbReference type="InterPro" id="IPR001128">
    <property type="entry name" value="Cyt_P450"/>
</dbReference>
<comment type="caution">
    <text evidence="9">The sequence shown here is derived from an EMBL/GenBank/DDBJ whole genome shotgun (WGS) entry which is preliminary data.</text>
</comment>
<dbReference type="GO" id="GO:0005789">
    <property type="term" value="C:endoplasmic reticulum membrane"/>
    <property type="evidence" value="ECO:0007669"/>
    <property type="project" value="UniProtKB-SubCell"/>
</dbReference>
<organism evidence="9 10">
    <name type="scientific">Amblyomma americanum</name>
    <name type="common">Lone star tick</name>
    <dbReference type="NCBI Taxonomy" id="6943"/>
    <lineage>
        <taxon>Eukaryota</taxon>
        <taxon>Metazoa</taxon>
        <taxon>Ecdysozoa</taxon>
        <taxon>Arthropoda</taxon>
        <taxon>Chelicerata</taxon>
        <taxon>Arachnida</taxon>
        <taxon>Acari</taxon>
        <taxon>Parasitiformes</taxon>
        <taxon>Ixodida</taxon>
        <taxon>Ixodoidea</taxon>
        <taxon>Ixodidae</taxon>
        <taxon>Amblyomminae</taxon>
        <taxon>Amblyomma</taxon>
    </lineage>
</organism>
<reference evidence="9 10" key="1">
    <citation type="journal article" date="2023" name="Arcadia Sci">
        <title>De novo assembly of a long-read Amblyomma americanum tick genome.</title>
        <authorList>
            <person name="Chou S."/>
            <person name="Poskanzer K.E."/>
            <person name="Rollins M."/>
            <person name="Thuy-Boun P.S."/>
        </authorList>
    </citation>
    <scope>NUCLEOTIDE SEQUENCE [LARGE SCALE GENOMIC DNA]</scope>
    <source>
        <strain evidence="9">F_SG_1</strain>
        <tissue evidence="9">Salivary glands</tissue>
    </source>
</reference>
<dbReference type="PANTHER" id="PTHR24291">
    <property type="entry name" value="CYTOCHROME P450 FAMILY 4"/>
    <property type="match status" value="1"/>
</dbReference>
<keyword evidence="8" id="KW-0503">Monooxygenase</keyword>
<keyword evidence="5" id="KW-0479">Metal-binding</keyword>
<dbReference type="AlphaFoldDB" id="A0AAQ4DXU7"/>
<evidence type="ECO:0000313" key="10">
    <source>
        <dbReference type="Proteomes" id="UP001321473"/>
    </source>
</evidence>
<keyword evidence="4" id="KW-0349">Heme</keyword>
<keyword evidence="10" id="KW-1185">Reference proteome</keyword>
<dbReference type="PRINTS" id="PR00465">
    <property type="entry name" value="EP450IV"/>
</dbReference>
<sequence length="131" mass="14801">GQLGCTAVTQALKYLTRVLDETLRMFPPVVTFTTRSAANDIEYDGLKYQAGTNFLSPTIQVHMDPRIWPEPEKFNPDRFLPENVAARPTIAYQPFGGGPRNSVWHSSKTSTQVKGWWKSSSSLWESLKRVV</sequence>
<comment type="cofactor">
    <cofactor evidence="1">
        <name>heme</name>
        <dbReference type="ChEBI" id="CHEBI:30413"/>
    </cofactor>
</comment>
<dbReference type="InterPro" id="IPR050196">
    <property type="entry name" value="Cytochrome_P450_Monoox"/>
</dbReference>
<dbReference type="InterPro" id="IPR036396">
    <property type="entry name" value="Cyt_P450_sf"/>
</dbReference>
<dbReference type="Gene3D" id="1.10.630.10">
    <property type="entry name" value="Cytochrome P450"/>
    <property type="match status" value="1"/>
</dbReference>
<keyword evidence="6" id="KW-0560">Oxidoreductase</keyword>
<feature type="non-terminal residue" evidence="9">
    <location>
        <position position="1"/>
    </location>
</feature>
<protein>
    <recommendedName>
        <fullName evidence="11">Cytochrome P450</fullName>
    </recommendedName>
</protein>
<accession>A0AAQ4DXU7</accession>
<dbReference type="SUPFAM" id="SSF48264">
    <property type="entry name" value="Cytochrome P450"/>
    <property type="match status" value="1"/>
</dbReference>
<evidence type="ECO:0000256" key="1">
    <source>
        <dbReference type="ARBA" id="ARBA00001971"/>
    </source>
</evidence>
<dbReference type="Proteomes" id="UP001321473">
    <property type="component" value="Unassembled WGS sequence"/>
</dbReference>
<evidence type="ECO:0000256" key="4">
    <source>
        <dbReference type="ARBA" id="ARBA00022617"/>
    </source>
</evidence>
<dbReference type="GO" id="GO:0004497">
    <property type="term" value="F:monooxygenase activity"/>
    <property type="evidence" value="ECO:0007669"/>
    <property type="project" value="UniProtKB-KW"/>
</dbReference>
<comment type="function">
    <text evidence="2">May be involved in the metabolism of insect hormones and in the breakdown of synthetic insecticides.</text>
</comment>
<evidence type="ECO:0000256" key="6">
    <source>
        <dbReference type="ARBA" id="ARBA00023002"/>
    </source>
</evidence>